<evidence type="ECO:0000313" key="1">
    <source>
        <dbReference type="EMBL" id="EKC24834.1"/>
    </source>
</evidence>
<reference evidence="1" key="1">
    <citation type="journal article" date="2012" name="Nature">
        <title>The oyster genome reveals stress adaptation and complexity of shell formation.</title>
        <authorList>
            <person name="Zhang G."/>
            <person name="Fang X."/>
            <person name="Guo X."/>
            <person name="Li L."/>
            <person name="Luo R."/>
            <person name="Xu F."/>
            <person name="Yang P."/>
            <person name="Zhang L."/>
            <person name="Wang X."/>
            <person name="Qi H."/>
            <person name="Xiong Z."/>
            <person name="Que H."/>
            <person name="Xie Y."/>
            <person name="Holland P.W."/>
            <person name="Paps J."/>
            <person name="Zhu Y."/>
            <person name="Wu F."/>
            <person name="Chen Y."/>
            <person name="Wang J."/>
            <person name="Peng C."/>
            <person name="Meng J."/>
            <person name="Yang L."/>
            <person name="Liu J."/>
            <person name="Wen B."/>
            <person name="Zhang N."/>
            <person name="Huang Z."/>
            <person name="Zhu Q."/>
            <person name="Feng Y."/>
            <person name="Mount A."/>
            <person name="Hedgecock D."/>
            <person name="Xu Z."/>
            <person name="Liu Y."/>
            <person name="Domazet-Loso T."/>
            <person name="Du Y."/>
            <person name="Sun X."/>
            <person name="Zhang S."/>
            <person name="Liu B."/>
            <person name="Cheng P."/>
            <person name="Jiang X."/>
            <person name="Li J."/>
            <person name="Fan D."/>
            <person name="Wang W."/>
            <person name="Fu W."/>
            <person name="Wang T."/>
            <person name="Wang B."/>
            <person name="Zhang J."/>
            <person name="Peng Z."/>
            <person name="Li Y."/>
            <person name="Li N."/>
            <person name="Wang J."/>
            <person name="Chen M."/>
            <person name="He Y."/>
            <person name="Tan F."/>
            <person name="Song X."/>
            <person name="Zheng Q."/>
            <person name="Huang R."/>
            <person name="Yang H."/>
            <person name="Du X."/>
            <person name="Chen L."/>
            <person name="Yang M."/>
            <person name="Gaffney P.M."/>
            <person name="Wang S."/>
            <person name="Luo L."/>
            <person name="She Z."/>
            <person name="Ming Y."/>
            <person name="Huang W."/>
            <person name="Zhang S."/>
            <person name="Huang B."/>
            <person name="Zhang Y."/>
            <person name="Qu T."/>
            <person name="Ni P."/>
            <person name="Miao G."/>
            <person name="Wang J."/>
            <person name="Wang Q."/>
            <person name="Steinberg C.E."/>
            <person name="Wang H."/>
            <person name="Li N."/>
            <person name="Qian L."/>
            <person name="Zhang G."/>
            <person name="Li Y."/>
            <person name="Yang H."/>
            <person name="Liu X."/>
            <person name="Wang J."/>
            <person name="Yin Y."/>
            <person name="Wang J."/>
        </authorList>
    </citation>
    <scope>NUCLEOTIDE SEQUENCE [LARGE SCALE GENOMIC DNA]</scope>
    <source>
        <strain evidence="1">05x7-T-G4-1.051#20</strain>
    </source>
</reference>
<protein>
    <submittedName>
        <fullName evidence="1">Uncharacterized protein</fullName>
    </submittedName>
</protein>
<dbReference type="AlphaFoldDB" id="K1Q0F0"/>
<name>K1Q0F0_MAGGI</name>
<dbReference type="InParanoid" id="K1Q0F0"/>
<gene>
    <name evidence="1" type="ORF">CGI_10010801</name>
</gene>
<dbReference type="HOGENOM" id="CLU_2608331_0_0_1"/>
<dbReference type="EMBL" id="JH816863">
    <property type="protein sequence ID" value="EKC24834.1"/>
    <property type="molecule type" value="Genomic_DNA"/>
</dbReference>
<organism evidence="1">
    <name type="scientific">Magallana gigas</name>
    <name type="common">Pacific oyster</name>
    <name type="synonym">Crassostrea gigas</name>
    <dbReference type="NCBI Taxonomy" id="29159"/>
    <lineage>
        <taxon>Eukaryota</taxon>
        <taxon>Metazoa</taxon>
        <taxon>Spiralia</taxon>
        <taxon>Lophotrochozoa</taxon>
        <taxon>Mollusca</taxon>
        <taxon>Bivalvia</taxon>
        <taxon>Autobranchia</taxon>
        <taxon>Pteriomorphia</taxon>
        <taxon>Ostreida</taxon>
        <taxon>Ostreoidea</taxon>
        <taxon>Ostreidae</taxon>
        <taxon>Magallana</taxon>
    </lineage>
</organism>
<proteinExistence type="predicted"/>
<sequence length="79" mass="8759">MPGGYDATSYDVMQPEGMRNFSGLFGRLGKTCRKGPRSCNWLRIMLIGIGIQFEVTASFAPCTCFVTSNIVPMRSINFN</sequence>
<accession>K1Q0F0</accession>